<evidence type="ECO:0000256" key="8">
    <source>
        <dbReference type="SAM" id="Phobius"/>
    </source>
</evidence>
<name>A0ABU0MUC0_9PROT</name>
<keyword evidence="4 8" id="KW-0812">Transmembrane</keyword>
<accession>A0ABU0MUC0</accession>
<dbReference type="CDD" id="cd16429">
    <property type="entry name" value="VirB10"/>
    <property type="match status" value="1"/>
</dbReference>
<dbReference type="PROSITE" id="PS51257">
    <property type="entry name" value="PROKAR_LIPOPROTEIN"/>
    <property type="match status" value="1"/>
</dbReference>
<sequence>MPGERHVSEVAGRRRGVGKATGVGVLITGSVLACGVILLTAERPDPAAEDGVLPPPRPAVRYEPPPLPPPIAQAALPLAPAVPPPEPRPAAMPVETGAAARQPRLLVYTAGVRAGPPAAAAPADGPRDGSSDPGTAGGMAGAPGDDLAARLRPTPLAGVAARVLRHQPYLLTTGTIIPCILQTAMDSSLPGLVSCLIPQDVLGKTGLTLLDRGTRVVGQFHGGVQQGVERMFVVWTRAETPQGVIVALDSPATDPLGRPGLEGAVDRHFWQRFGGALLLSTVDGAIQAGVAAAAKEGTTTINTGQTQAVIAESLRGSIAIPPTVRKNQGELVSILVARDLDFSGVYAIGPAAGRPSPLEPGR</sequence>
<comment type="caution">
    <text evidence="9">The sequence shown here is derived from an EMBL/GenBank/DDBJ whole genome shotgun (WGS) entry which is preliminary data.</text>
</comment>
<evidence type="ECO:0000256" key="7">
    <source>
        <dbReference type="SAM" id="MobiDB-lite"/>
    </source>
</evidence>
<dbReference type="NCBIfam" id="NF038091">
    <property type="entry name" value="T4SS_VirB10"/>
    <property type="match status" value="1"/>
</dbReference>
<comment type="subcellular location">
    <subcellularLocation>
        <location evidence="1">Cell membrane</location>
        <topology evidence="1">Single-pass membrane protein</topology>
    </subcellularLocation>
</comment>
<organism evidence="9 10">
    <name type="scientific">Azospirillum picis</name>
    <dbReference type="NCBI Taxonomy" id="488438"/>
    <lineage>
        <taxon>Bacteria</taxon>
        <taxon>Pseudomonadati</taxon>
        <taxon>Pseudomonadota</taxon>
        <taxon>Alphaproteobacteria</taxon>
        <taxon>Rhodospirillales</taxon>
        <taxon>Azospirillaceae</taxon>
        <taxon>Azospirillum</taxon>
    </lineage>
</organism>
<evidence type="ECO:0000256" key="6">
    <source>
        <dbReference type="ARBA" id="ARBA00023136"/>
    </source>
</evidence>
<dbReference type="Proteomes" id="UP001244552">
    <property type="component" value="Unassembled WGS sequence"/>
</dbReference>
<evidence type="ECO:0000256" key="1">
    <source>
        <dbReference type="ARBA" id="ARBA00004162"/>
    </source>
</evidence>
<evidence type="ECO:0000256" key="2">
    <source>
        <dbReference type="ARBA" id="ARBA00010265"/>
    </source>
</evidence>
<dbReference type="Gene3D" id="2.40.128.260">
    <property type="entry name" value="Type IV secretion system, VirB10/TraB/TrbI"/>
    <property type="match status" value="2"/>
</dbReference>
<dbReference type="InterPro" id="IPR005498">
    <property type="entry name" value="T4SS_VirB10/TraB/TrbI"/>
</dbReference>
<keyword evidence="10" id="KW-1185">Reference proteome</keyword>
<dbReference type="InterPro" id="IPR042217">
    <property type="entry name" value="T4SS_VirB10/TrbI"/>
</dbReference>
<dbReference type="EMBL" id="JAUSVU010000036">
    <property type="protein sequence ID" value="MDQ0537021.1"/>
    <property type="molecule type" value="Genomic_DNA"/>
</dbReference>
<dbReference type="Pfam" id="PF03743">
    <property type="entry name" value="TrbI"/>
    <property type="match status" value="1"/>
</dbReference>
<evidence type="ECO:0000256" key="4">
    <source>
        <dbReference type="ARBA" id="ARBA00022692"/>
    </source>
</evidence>
<protein>
    <submittedName>
        <fullName evidence="9">Type IV secretion system protein VirB10</fullName>
    </submittedName>
</protein>
<feature type="region of interest" description="Disordered" evidence="7">
    <location>
        <begin position="46"/>
        <end position="67"/>
    </location>
</feature>
<evidence type="ECO:0000256" key="3">
    <source>
        <dbReference type="ARBA" id="ARBA00022475"/>
    </source>
</evidence>
<feature type="region of interest" description="Disordered" evidence="7">
    <location>
        <begin position="116"/>
        <end position="146"/>
    </location>
</feature>
<evidence type="ECO:0000313" key="9">
    <source>
        <dbReference type="EMBL" id="MDQ0537021.1"/>
    </source>
</evidence>
<dbReference type="InterPro" id="IPR047695">
    <property type="entry name" value="T4SS_VirB10/PtlG"/>
</dbReference>
<feature type="compositionally biased region" description="Pro residues" evidence="7">
    <location>
        <begin position="53"/>
        <end position="67"/>
    </location>
</feature>
<dbReference type="RefSeq" id="WP_307354589.1">
    <property type="nucleotide sequence ID" value="NZ_JAUSVU010000036.1"/>
</dbReference>
<keyword evidence="6 8" id="KW-0472">Membrane</keyword>
<feature type="transmembrane region" description="Helical" evidence="8">
    <location>
        <begin position="20"/>
        <end position="41"/>
    </location>
</feature>
<evidence type="ECO:0000313" key="10">
    <source>
        <dbReference type="Proteomes" id="UP001244552"/>
    </source>
</evidence>
<keyword evidence="3" id="KW-1003">Cell membrane</keyword>
<evidence type="ECO:0000256" key="5">
    <source>
        <dbReference type="ARBA" id="ARBA00022989"/>
    </source>
</evidence>
<gene>
    <name evidence="9" type="ORF">QO018_005920</name>
</gene>
<comment type="similarity">
    <text evidence="2">Belongs to the TrbI/VirB10 family.</text>
</comment>
<proteinExistence type="inferred from homology"/>
<keyword evidence="5 8" id="KW-1133">Transmembrane helix</keyword>
<reference evidence="9 10" key="1">
    <citation type="submission" date="2023-07" db="EMBL/GenBank/DDBJ databases">
        <title>Genomic Encyclopedia of Type Strains, Phase IV (KMG-IV): sequencing the most valuable type-strain genomes for metagenomic binning, comparative biology and taxonomic classification.</title>
        <authorList>
            <person name="Goeker M."/>
        </authorList>
    </citation>
    <scope>NUCLEOTIDE SEQUENCE [LARGE SCALE GENOMIC DNA]</scope>
    <source>
        <strain evidence="9 10">DSM 19922</strain>
    </source>
</reference>